<dbReference type="EMBL" id="LXQA010033907">
    <property type="protein sequence ID" value="MCH97029.1"/>
    <property type="molecule type" value="Genomic_DNA"/>
</dbReference>
<accession>A0A392NCX8</accession>
<sequence>MNGFSTPNLTCLDVSMCDKLNSLPEPINIFIGLKGLTIQNLPNLESFANEGLPVNLRSFIVCSPGSSWTRAISEWSLQRLTCLVTLRIGGDDLLNALMNMKVPLLPNPLVSLYIYNLSDVKFLDGKWLQHLTSLENLEIASCRKLLESLPEEGLPSSLSDTMLFNLFLLQLLIPT</sequence>
<evidence type="ECO:0000313" key="1">
    <source>
        <dbReference type="EMBL" id="MCH97029.1"/>
    </source>
</evidence>
<organism evidence="1 2">
    <name type="scientific">Trifolium medium</name>
    <dbReference type="NCBI Taxonomy" id="97028"/>
    <lineage>
        <taxon>Eukaryota</taxon>
        <taxon>Viridiplantae</taxon>
        <taxon>Streptophyta</taxon>
        <taxon>Embryophyta</taxon>
        <taxon>Tracheophyta</taxon>
        <taxon>Spermatophyta</taxon>
        <taxon>Magnoliopsida</taxon>
        <taxon>eudicotyledons</taxon>
        <taxon>Gunneridae</taxon>
        <taxon>Pentapetalae</taxon>
        <taxon>rosids</taxon>
        <taxon>fabids</taxon>
        <taxon>Fabales</taxon>
        <taxon>Fabaceae</taxon>
        <taxon>Papilionoideae</taxon>
        <taxon>50 kb inversion clade</taxon>
        <taxon>NPAAA clade</taxon>
        <taxon>Hologalegina</taxon>
        <taxon>IRL clade</taxon>
        <taxon>Trifolieae</taxon>
        <taxon>Trifolium</taxon>
    </lineage>
</organism>
<evidence type="ECO:0000313" key="2">
    <source>
        <dbReference type="Proteomes" id="UP000265520"/>
    </source>
</evidence>
<name>A0A392NCX8_9FABA</name>
<proteinExistence type="predicted"/>
<dbReference type="Proteomes" id="UP000265520">
    <property type="component" value="Unassembled WGS sequence"/>
</dbReference>
<protein>
    <submittedName>
        <fullName evidence="1">NBS resistance protein</fullName>
    </submittedName>
</protein>
<reference evidence="1 2" key="1">
    <citation type="journal article" date="2018" name="Front. Plant Sci.">
        <title>Red Clover (Trifolium pratense) and Zigzag Clover (T. medium) - A Picture of Genomic Similarities and Differences.</title>
        <authorList>
            <person name="Dluhosova J."/>
            <person name="Istvanek J."/>
            <person name="Nedelnik J."/>
            <person name="Repkova J."/>
        </authorList>
    </citation>
    <scope>NUCLEOTIDE SEQUENCE [LARGE SCALE GENOMIC DNA]</scope>
    <source>
        <strain evidence="2">cv. 10/8</strain>
        <tissue evidence="1">Leaf</tissue>
    </source>
</reference>
<dbReference type="Gene3D" id="3.80.10.10">
    <property type="entry name" value="Ribonuclease Inhibitor"/>
    <property type="match status" value="1"/>
</dbReference>
<dbReference type="InterPro" id="IPR032675">
    <property type="entry name" value="LRR_dom_sf"/>
</dbReference>
<gene>
    <name evidence="1" type="ORF">A2U01_0018022</name>
</gene>
<keyword evidence="2" id="KW-1185">Reference proteome</keyword>
<comment type="caution">
    <text evidence="1">The sequence shown here is derived from an EMBL/GenBank/DDBJ whole genome shotgun (WGS) entry which is preliminary data.</text>
</comment>
<dbReference type="SUPFAM" id="SSF52058">
    <property type="entry name" value="L domain-like"/>
    <property type="match status" value="1"/>
</dbReference>
<dbReference type="AlphaFoldDB" id="A0A392NCX8"/>